<evidence type="ECO:0000256" key="1">
    <source>
        <dbReference type="SAM" id="MobiDB-lite"/>
    </source>
</evidence>
<name>G2Y3L0_BOTF4</name>
<dbReference type="Proteomes" id="UP000008177">
    <property type="component" value="Unplaced contigs"/>
</dbReference>
<reference evidence="3" key="1">
    <citation type="journal article" date="2011" name="PLoS Genet.">
        <title>Genomic analysis of the necrotrophic fungal pathogens Sclerotinia sclerotiorum and Botrytis cinerea.</title>
        <authorList>
            <person name="Amselem J."/>
            <person name="Cuomo C.A."/>
            <person name="van Kan J.A."/>
            <person name="Viaud M."/>
            <person name="Benito E.P."/>
            <person name="Couloux A."/>
            <person name="Coutinho P.M."/>
            <person name="de Vries R.P."/>
            <person name="Dyer P.S."/>
            <person name="Fillinger S."/>
            <person name="Fournier E."/>
            <person name="Gout L."/>
            <person name="Hahn M."/>
            <person name="Kohn L."/>
            <person name="Lapalu N."/>
            <person name="Plummer K.M."/>
            <person name="Pradier J.M."/>
            <person name="Quevillon E."/>
            <person name="Sharon A."/>
            <person name="Simon A."/>
            <person name="ten Have A."/>
            <person name="Tudzynski B."/>
            <person name="Tudzynski P."/>
            <person name="Wincker P."/>
            <person name="Andrew M."/>
            <person name="Anthouard V."/>
            <person name="Beever R.E."/>
            <person name="Beffa R."/>
            <person name="Benoit I."/>
            <person name="Bouzid O."/>
            <person name="Brault B."/>
            <person name="Chen Z."/>
            <person name="Choquer M."/>
            <person name="Collemare J."/>
            <person name="Cotton P."/>
            <person name="Danchin E.G."/>
            <person name="Da Silva C."/>
            <person name="Gautier A."/>
            <person name="Giraud C."/>
            <person name="Giraud T."/>
            <person name="Gonzalez C."/>
            <person name="Grossetete S."/>
            <person name="Guldener U."/>
            <person name="Henrissat B."/>
            <person name="Howlett B.J."/>
            <person name="Kodira C."/>
            <person name="Kretschmer M."/>
            <person name="Lappartient A."/>
            <person name="Leroch M."/>
            <person name="Levis C."/>
            <person name="Mauceli E."/>
            <person name="Neuveglise C."/>
            <person name="Oeser B."/>
            <person name="Pearson M."/>
            <person name="Poulain J."/>
            <person name="Poussereau N."/>
            <person name="Quesneville H."/>
            <person name="Rascle C."/>
            <person name="Schumacher J."/>
            <person name="Segurens B."/>
            <person name="Sexton A."/>
            <person name="Silva E."/>
            <person name="Sirven C."/>
            <person name="Soanes D.M."/>
            <person name="Talbot N.J."/>
            <person name="Templeton M."/>
            <person name="Yandava C."/>
            <person name="Yarden O."/>
            <person name="Zeng Q."/>
            <person name="Rollins J.A."/>
            <person name="Lebrun M.H."/>
            <person name="Dickman M."/>
        </authorList>
    </citation>
    <scope>NUCLEOTIDE SEQUENCE [LARGE SCALE GENOMIC DNA]</scope>
    <source>
        <strain evidence="3">T4</strain>
    </source>
</reference>
<dbReference type="EMBL" id="FQ790286">
    <property type="protein sequence ID" value="CCD47250.1"/>
    <property type="molecule type" value="Genomic_DNA"/>
</dbReference>
<evidence type="ECO:0000313" key="3">
    <source>
        <dbReference type="Proteomes" id="UP000008177"/>
    </source>
</evidence>
<dbReference type="InParanoid" id="G2Y3L0"/>
<sequence>MDWSRAPQDSDSDVKTNDNSECKRPRGLSDDVQIWSKNVPPSGLIAKSIRSWEANKLSYFIGNSPHHGADIYFCKILA</sequence>
<organism evidence="2 3">
    <name type="scientific">Botryotinia fuckeliana (strain T4)</name>
    <name type="common">Noble rot fungus</name>
    <name type="synonym">Botrytis cinerea</name>
    <dbReference type="NCBI Taxonomy" id="999810"/>
    <lineage>
        <taxon>Eukaryota</taxon>
        <taxon>Fungi</taxon>
        <taxon>Dikarya</taxon>
        <taxon>Ascomycota</taxon>
        <taxon>Pezizomycotina</taxon>
        <taxon>Leotiomycetes</taxon>
        <taxon>Helotiales</taxon>
        <taxon>Sclerotiniaceae</taxon>
        <taxon>Botrytis</taxon>
    </lineage>
</organism>
<feature type="compositionally biased region" description="Basic and acidic residues" evidence="1">
    <location>
        <begin position="12"/>
        <end position="27"/>
    </location>
</feature>
<evidence type="ECO:0000313" key="2">
    <source>
        <dbReference type="EMBL" id="CCD47250.1"/>
    </source>
</evidence>
<dbReference type="HOGENOM" id="CLU_2621741_0_0_1"/>
<accession>G2Y3L0</accession>
<dbReference type="AlphaFoldDB" id="G2Y3L0"/>
<feature type="region of interest" description="Disordered" evidence="1">
    <location>
        <begin position="1"/>
        <end position="27"/>
    </location>
</feature>
<protein>
    <submittedName>
        <fullName evidence="2">Uncharacterized protein</fullName>
    </submittedName>
</protein>
<gene>
    <name evidence="2" type="ORF">BofuT4_uP004090.1</name>
</gene>
<proteinExistence type="predicted"/>